<feature type="domain" description="HTH rpiR-type" evidence="1">
    <location>
        <begin position="9"/>
        <end position="87"/>
    </location>
</feature>
<dbReference type="GO" id="GO:0097367">
    <property type="term" value="F:carbohydrate derivative binding"/>
    <property type="evidence" value="ECO:0007669"/>
    <property type="project" value="InterPro"/>
</dbReference>
<dbReference type="InterPro" id="IPR046348">
    <property type="entry name" value="SIS_dom_sf"/>
</dbReference>
<dbReference type="InterPro" id="IPR036388">
    <property type="entry name" value="WH-like_DNA-bd_sf"/>
</dbReference>
<dbReference type="GO" id="GO:0003700">
    <property type="term" value="F:DNA-binding transcription factor activity"/>
    <property type="evidence" value="ECO:0007669"/>
    <property type="project" value="InterPro"/>
</dbReference>
<dbReference type="OrthoDB" id="3684496at2"/>
<reference evidence="2 3" key="1">
    <citation type="submission" date="2019-05" db="EMBL/GenBank/DDBJ databases">
        <title>Culicoidintestinum kansasii gen. nov., sp. nov. from the gastrointestinal tract of the biting midge, Culicoides sonorensis.</title>
        <authorList>
            <person name="Neupane S."/>
            <person name="Ghosh A."/>
            <person name="Gunther S."/>
            <person name="Martin K."/>
            <person name="Zurek L."/>
        </authorList>
    </citation>
    <scope>NUCLEOTIDE SEQUENCE [LARGE SCALE GENOMIC DNA]</scope>
    <source>
        <strain evidence="2 3">CS-1</strain>
    </source>
</reference>
<protein>
    <submittedName>
        <fullName evidence="2">MurR/RpiR family transcriptional regulator</fullName>
    </submittedName>
</protein>
<dbReference type="AlphaFoldDB" id="A0A5R8Q9U2"/>
<dbReference type="InParanoid" id="A0A5R8Q9U2"/>
<dbReference type="EMBL" id="VBWP01000007">
    <property type="protein sequence ID" value="TLG72693.1"/>
    <property type="molecule type" value="Genomic_DNA"/>
</dbReference>
<comment type="caution">
    <text evidence="2">The sequence shown here is derived from an EMBL/GenBank/DDBJ whole genome shotgun (WGS) entry which is preliminary data.</text>
</comment>
<organism evidence="2 3">
    <name type="scientific">Culicoidibacter larvae</name>
    <dbReference type="NCBI Taxonomy" id="2579976"/>
    <lineage>
        <taxon>Bacteria</taxon>
        <taxon>Bacillati</taxon>
        <taxon>Bacillota</taxon>
        <taxon>Culicoidibacteria</taxon>
        <taxon>Culicoidibacterales</taxon>
        <taxon>Culicoidibacteraceae</taxon>
        <taxon>Culicoidibacter</taxon>
    </lineage>
</organism>
<dbReference type="PANTHER" id="PTHR30514">
    <property type="entry name" value="GLUCOKINASE"/>
    <property type="match status" value="1"/>
</dbReference>
<proteinExistence type="predicted"/>
<dbReference type="GO" id="GO:1901135">
    <property type="term" value="P:carbohydrate derivative metabolic process"/>
    <property type="evidence" value="ECO:0007669"/>
    <property type="project" value="InterPro"/>
</dbReference>
<dbReference type="InterPro" id="IPR047640">
    <property type="entry name" value="RpiR-like"/>
</dbReference>
<dbReference type="PROSITE" id="PS51071">
    <property type="entry name" value="HTH_RPIR"/>
    <property type="match status" value="1"/>
</dbReference>
<gene>
    <name evidence="2" type="ORF">FEZ08_08250</name>
</gene>
<evidence type="ECO:0000313" key="2">
    <source>
        <dbReference type="EMBL" id="TLG72693.1"/>
    </source>
</evidence>
<evidence type="ECO:0000259" key="1">
    <source>
        <dbReference type="PROSITE" id="PS51071"/>
    </source>
</evidence>
<dbReference type="SUPFAM" id="SSF53697">
    <property type="entry name" value="SIS domain"/>
    <property type="match status" value="1"/>
</dbReference>
<accession>A0A5R8Q9U2</accession>
<dbReference type="Gene3D" id="1.10.10.10">
    <property type="entry name" value="Winged helix-like DNA-binding domain superfamily/Winged helix DNA-binding domain"/>
    <property type="match status" value="1"/>
</dbReference>
<dbReference type="SUPFAM" id="SSF46689">
    <property type="entry name" value="Homeodomain-like"/>
    <property type="match status" value="1"/>
</dbReference>
<sequence length="269" mass="31392">MNQYREDPTHVYNKLSEFLFRCTKMGTDYMIAKVLMEKRNEFPEILIENVAKEAMTTPASVTKFCKKIGYKSFYELRNDIEVYSGWDTFAKMRQLSEEQQQSDIFSLLMEQDQQLTKQIYSRLDQQQMQQISGAIGSDCNGVVITPSYALGPSNLFQEIAKERYVNVFKLSRHAEQDVVYNLCRDSRFIFFLSLTGKWINDNIDMLRHIREQEIYMVAVCGKEDDIQEAELFDEVVSLGTPESIFQSNYISYKYLTLLFMTIIFSAPAL</sequence>
<keyword evidence="3" id="KW-1185">Reference proteome</keyword>
<dbReference type="InterPro" id="IPR009057">
    <property type="entry name" value="Homeodomain-like_sf"/>
</dbReference>
<dbReference type="Pfam" id="PF01418">
    <property type="entry name" value="HTH_6"/>
    <property type="match status" value="1"/>
</dbReference>
<dbReference type="Proteomes" id="UP000306912">
    <property type="component" value="Unassembled WGS sequence"/>
</dbReference>
<dbReference type="GO" id="GO:0003677">
    <property type="term" value="F:DNA binding"/>
    <property type="evidence" value="ECO:0007669"/>
    <property type="project" value="InterPro"/>
</dbReference>
<dbReference type="InterPro" id="IPR000281">
    <property type="entry name" value="HTH_RpiR"/>
</dbReference>
<evidence type="ECO:0000313" key="3">
    <source>
        <dbReference type="Proteomes" id="UP000306912"/>
    </source>
</evidence>
<dbReference type="PANTHER" id="PTHR30514:SF1">
    <property type="entry name" value="HTH-TYPE TRANSCRIPTIONAL REGULATOR HEXR-RELATED"/>
    <property type="match status" value="1"/>
</dbReference>
<name>A0A5R8Q9U2_9FIRM</name>
<dbReference type="RefSeq" id="WP_138191281.1">
    <property type="nucleotide sequence ID" value="NZ_VBWP01000007.1"/>
</dbReference>